<protein>
    <recommendedName>
        <fullName evidence="5">DUF4878 domain-containing protein</fullName>
    </recommendedName>
</protein>
<evidence type="ECO:0000313" key="3">
    <source>
        <dbReference type="EMBL" id="GAA2360192.1"/>
    </source>
</evidence>
<feature type="compositionally biased region" description="Low complexity" evidence="1">
    <location>
        <begin position="83"/>
        <end position="109"/>
    </location>
</feature>
<sequence>MTSPNEPGRDDAERQQRDGQDSAASTPSEEQAEAQPNAETPEQADGAEAASAERAEDTEATPAQESAEDATKTEAAAERSESATEQTESAAEQAEQTESASEQAEQTESATERTEGAAVAEEAPAAAAQADQEQTAVAGQDQASGLGEELAGDAPKKKKTGLIVGVAAAAVLVLAAAGVGAYMLFSGPSAQKVAEDYAAVSNQETQDPASVSVDDYRSLVCSKAMPQIEQIQKQKEAFLKQAKPQDLDMLKQVHTSVKNVQADGDKGKVTLEQTVPGQQAQELNLNLIKEDGWKLCA</sequence>
<evidence type="ECO:0000256" key="1">
    <source>
        <dbReference type="SAM" id="MobiDB-lite"/>
    </source>
</evidence>
<keyword evidence="2" id="KW-0812">Transmembrane</keyword>
<feature type="compositionally biased region" description="Low complexity" evidence="1">
    <location>
        <begin position="117"/>
        <end position="138"/>
    </location>
</feature>
<dbReference type="RefSeq" id="WP_344136230.1">
    <property type="nucleotide sequence ID" value="NZ_BAAARA010000021.1"/>
</dbReference>
<feature type="compositionally biased region" description="Basic and acidic residues" evidence="1">
    <location>
        <begin position="7"/>
        <end position="20"/>
    </location>
</feature>
<keyword evidence="2" id="KW-0472">Membrane</keyword>
<evidence type="ECO:0000313" key="4">
    <source>
        <dbReference type="Proteomes" id="UP001501218"/>
    </source>
</evidence>
<keyword evidence="4" id="KW-1185">Reference proteome</keyword>
<comment type="caution">
    <text evidence="3">The sequence shown here is derived from an EMBL/GenBank/DDBJ whole genome shotgun (WGS) entry which is preliminary data.</text>
</comment>
<reference evidence="3 4" key="1">
    <citation type="journal article" date="2019" name="Int. J. Syst. Evol. Microbiol.">
        <title>The Global Catalogue of Microorganisms (GCM) 10K type strain sequencing project: providing services to taxonomists for standard genome sequencing and annotation.</title>
        <authorList>
            <consortium name="The Broad Institute Genomics Platform"/>
            <consortium name="The Broad Institute Genome Sequencing Center for Infectious Disease"/>
            <person name="Wu L."/>
            <person name="Ma J."/>
        </authorList>
    </citation>
    <scope>NUCLEOTIDE SEQUENCE [LARGE SCALE GENOMIC DNA]</scope>
    <source>
        <strain evidence="3 4">JCM 16221</strain>
    </source>
</reference>
<feature type="region of interest" description="Disordered" evidence="1">
    <location>
        <begin position="1"/>
        <end position="154"/>
    </location>
</feature>
<evidence type="ECO:0000256" key="2">
    <source>
        <dbReference type="SAM" id="Phobius"/>
    </source>
</evidence>
<accession>A0ABN3GT76</accession>
<keyword evidence="2" id="KW-1133">Transmembrane helix</keyword>
<proteinExistence type="predicted"/>
<evidence type="ECO:0008006" key="5">
    <source>
        <dbReference type="Google" id="ProtNLM"/>
    </source>
</evidence>
<name>A0ABN3GT76_9PSEU</name>
<dbReference type="Proteomes" id="UP001501218">
    <property type="component" value="Unassembled WGS sequence"/>
</dbReference>
<dbReference type="EMBL" id="BAAARA010000021">
    <property type="protein sequence ID" value="GAA2360192.1"/>
    <property type="molecule type" value="Genomic_DNA"/>
</dbReference>
<feature type="compositionally biased region" description="Basic and acidic residues" evidence="1">
    <location>
        <begin position="69"/>
        <end position="82"/>
    </location>
</feature>
<feature type="transmembrane region" description="Helical" evidence="2">
    <location>
        <begin position="162"/>
        <end position="185"/>
    </location>
</feature>
<organism evidence="3 4">
    <name type="scientific">Saccharopolyspora halophila</name>
    <dbReference type="NCBI Taxonomy" id="405551"/>
    <lineage>
        <taxon>Bacteria</taxon>
        <taxon>Bacillati</taxon>
        <taxon>Actinomycetota</taxon>
        <taxon>Actinomycetes</taxon>
        <taxon>Pseudonocardiales</taxon>
        <taxon>Pseudonocardiaceae</taxon>
        <taxon>Saccharopolyspora</taxon>
    </lineage>
</organism>
<gene>
    <name evidence="3" type="ORF">GCM10009854_44000</name>
</gene>